<accession>A0A8B8AFE9</accession>
<evidence type="ECO:0000259" key="8">
    <source>
        <dbReference type="PROSITE" id="PS50089"/>
    </source>
</evidence>
<dbReference type="SMART" id="SM00238">
    <property type="entry name" value="BIR"/>
    <property type="match status" value="2"/>
</dbReference>
<dbReference type="Gene3D" id="1.10.1170.10">
    <property type="entry name" value="Inhibitor Of Apoptosis Protein (2mihbC-IAP-1), Chain A"/>
    <property type="match status" value="3"/>
</dbReference>
<keyword evidence="2" id="KW-0053">Apoptosis</keyword>
<evidence type="ECO:0000313" key="11">
    <source>
        <dbReference type="RefSeq" id="XP_022288682.1"/>
    </source>
</evidence>
<feature type="compositionally biased region" description="Basic and acidic residues" evidence="7">
    <location>
        <begin position="825"/>
        <end position="837"/>
    </location>
</feature>
<gene>
    <name evidence="10 11 12 13" type="primary">LOC111100858</name>
</gene>
<evidence type="ECO:0000256" key="7">
    <source>
        <dbReference type="SAM" id="MobiDB-lite"/>
    </source>
</evidence>
<dbReference type="Proteomes" id="UP000694844">
    <property type="component" value="Chromosome 6"/>
</dbReference>
<dbReference type="GO" id="GO:0051726">
    <property type="term" value="P:regulation of cell cycle"/>
    <property type="evidence" value="ECO:0007669"/>
    <property type="project" value="TreeGrafter"/>
</dbReference>
<dbReference type="GO" id="GO:0005737">
    <property type="term" value="C:cytoplasm"/>
    <property type="evidence" value="ECO:0007669"/>
    <property type="project" value="TreeGrafter"/>
</dbReference>
<evidence type="ECO:0000313" key="12">
    <source>
        <dbReference type="RefSeq" id="XP_022288683.1"/>
    </source>
</evidence>
<dbReference type="RefSeq" id="XP_022288681.1">
    <property type="nucleotide sequence ID" value="XM_022432973.1"/>
</dbReference>
<dbReference type="PROSITE" id="PS50143">
    <property type="entry name" value="BIR_REPEAT_2"/>
    <property type="match status" value="2"/>
</dbReference>
<dbReference type="FunFam" id="1.10.1170.10:FF:000002">
    <property type="entry name" value="Baculoviral IAP repeat containing 7"/>
    <property type="match status" value="1"/>
</dbReference>
<dbReference type="InterPro" id="IPR011029">
    <property type="entry name" value="DEATH-like_dom_sf"/>
</dbReference>
<dbReference type="SUPFAM" id="SSF57924">
    <property type="entry name" value="Inhibitor of apoptosis (IAP) repeat"/>
    <property type="match status" value="2"/>
</dbReference>
<feature type="domain" description="RING-type" evidence="8">
    <location>
        <begin position="1329"/>
        <end position="1363"/>
    </location>
</feature>
<comment type="similarity">
    <text evidence="1">Belongs to the IAP family.</text>
</comment>
<keyword evidence="5" id="KW-0862">Zinc</keyword>
<evidence type="ECO:0000313" key="10">
    <source>
        <dbReference type="RefSeq" id="XP_022288681.1"/>
    </source>
</evidence>
<dbReference type="GO" id="GO:0008270">
    <property type="term" value="F:zinc ion binding"/>
    <property type="evidence" value="ECO:0007669"/>
    <property type="project" value="UniProtKB-KW"/>
</dbReference>
<evidence type="ECO:0000313" key="13">
    <source>
        <dbReference type="RefSeq" id="XP_022288684.1"/>
    </source>
</evidence>
<feature type="compositionally biased region" description="Basic residues" evidence="7">
    <location>
        <begin position="890"/>
        <end position="903"/>
    </location>
</feature>
<dbReference type="Pfam" id="PF00653">
    <property type="entry name" value="BIR"/>
    <property type="match status" value="2"/>
</dbReference>
<feature type="region of interest" description="Disordered" evidence="7">
    <location>
        <begin position="1174"/>
        <end position="1194"/>
    </location>
</feature>
<dbReference type="InterPro" id="IPR001841">
    <property type="entry name" value="Znf_RING"/>
</dbReference>
<dbReference type="SMART" id="SM00184">
    <property type="entry name" value="RING"/>
    <property type="match status" value="1"/>
</dbReference>
<feature type="compositionally biased region" description="Basic and acidic residues" evidence="7">
    <location>
        <begin position="872"/>
        <end position="883"/>
    </location>
</feature>
<dbReference type="Gene3D" id="1.10.533.10">
    <property type="entry name" value="Death Domain, Fas"/>
    <property type="match status" value="1"/>
</dbReference>
<dbReference type="RefSeq" id="XP_022288684.1">
    <property type="nucleotide sequence ID" value="XM_022432976.1"/>
</dbReference>
<keyword evidence="4 6" id="KW-0863">Zinc-finger</keyword>
<reference evidence="10 11" key="1">
    <citation type="submission" date="2025-04" db="UniProtKB">
        <authorList>
            <consortium name="RefSeq"/>
        </authorList>
    </citation>
    <scope>IDENTIFICATION</scope>
    <source>
        <tissue evidence="10 11">Whole sample</tissue>
    </source>
</reference>
<sequence length="1376" mass="157209">MAKPINDPDGHLKNFCVLSKVVWRVLPRAVCYEIYQYVNPFELEEELNRRCKSGNFSLFSDHIAVYPYGQEEMDMNLSLLCQILLSYQNGSPNRYVVVSLEDVGEIQTLMKELYVFLEKQMVPRMEFTKLWTKVKRICRIFDNRAFPKLISYVSHCKHIKTTYRYGEEQDICSLVRKYWDLEAERVKDEVIILRSLHYELDHIKNHPWRRFKSSLQEVFRKYFSRNMNRKKTCEQGMSQQINSSKIESQYLRKWSIGSLQSDILCNELFSEENSILEMDFLDNQTTEKQVMDSYPQSREPESLKIPDSEQSKYEMFFPKMFCCDEGQKTEDCLSSTTKQSDNLDIEYEKESYTPVSSPGTSPLFTGFVTRSSLPSNREMLSSYLNSSNEFNFYSELNHPQYEPMLTEDFTDLSNKHSVKRMEYVDHFSVLSKMSQENILFTLKNTITKDPVLSLNVKLISTSVRKETVMDVSLNSKEQFDIYLFQTCLAFEKRKQCVVLVFFFWNFVCVACFHILWKAPNITLNSNTMALNQTEKLQSYFNFRNAVESLRKRLSFSHEVMMQKKYMIQDSKSSKPERGSQEYAMWILNLPVECSEGSFYHDIQTKKDEKLGHSEELDFGEMKLCKELNSTMSRCRPKKEKYELRKQLSKRLYPFLSKEGMSKKKYHQKTKQASLKFLVESFFKNYSEIEKKDNNEISKIINHLFAYLLSLTSRNQFWPVGRSTPSTLETFFQQVFDSENESERDSMHVEWMRLQTFSSFPASCKVSTVHLARDGFYFTGRSTEAQCFSCRNTYRDWDETSNINAIHLEISPDCDMANGRSERNIAIHDPHRYQERLADSSPPQRTEEGATGQSSSLDTTQEQPAVTTVEEDKEPKEESPKESKPLSPKPSKSKLKREKRKKKKESASKTSDAAAGLVVSEVPGDEESSVGRSADSAEAPFNVSDEARSMAGGLQIQEVQSPSAPLSSSSRPQQGGSNIQPETSDSGKSSQSTNQRQSHGKNSSISPGPLPSETNPPGTSTSGTSDTGANTSNQSTSGSSESASSGTSNTQHPPGSSSSGAGPPGPSPSERLAQLDPLGINFDRPKYPAYAVYSNRLSSFDGWPSHMAQTPREMARAGYFYAGYGDYARCFFCGGGLRNWDRSDDPWTEHARWFPRCAFLRNNRGNKFVATVQRTHEEQEAGLRPSTRFLNPPERDMDTPAAEALREMGYRNQVIERAIDQWRRSLRPGRIQRPVLSAEALLDIIEVIQGREEVQTPERTLTIPGVAHETEETSTPGLNVEDSAVAIEENRTDARPIQGQSRDYGYDQKEKQEKQVLEEDYLGLRDTLVCKICREKDVAAAFLPCGHLVCCLDCAPAMRKCPSCGEVIKGTVKTYFA</sequence>
<dbReference type="PANTHER" id="PTHR10044">
    <property type="entry name" value="INHIBITOR OF APOPTOSIS"/>
    <property type="match status" value="1"/>
</dbReference>
<dbReference type="FunFam" id="1.10.1170.10:FF:000003">
    <property type="entry name" value="E3 ubiquitin-protein ligase XIAP"/>
    <property type="match status" value="1"/>
</dbReference>
<keyword evidence="3" id="KW-0479">Metal-binding</keyword>
<evidence type="ECO:0000313" key="9">
    <source>
        <dbReference type="Proteomes" id="UP000694844"/>
    </source>
</evidence>
<dbReference type="Pfam" id="PF13920">
    <property type="entry name" value="zf-C3HC4_3"/>
    <property type="match status" value="1"/>
</dbReference>
<dbReference type="GO" id="GO:0005634">
    <property type="term" value="C:nucleus"/>
    <property type="evidence" value="ECO:0007669"/>
    <property type="project" value="TreeGrafter"/>
</dbReference>
<feature type="compositionally biased region" description="Polar residues" evidence="7">
    <location>
        <begin position="850"/>
        <end position="865"/>
    </location>
</feature>
<feature type="compositionally biased region" description="Polar residues" evidence="7">
    <location>
        <begin position="974"/>
        <end position="1005"/>
    </location>
</feature>
<proteinExistence type="inferred from homology"/>
<evidence type="ECO:0000256" key="3">
    <source>
        <dbReference type="ARBA" id="ARBA00022723"/>
    </source>
</evidence>
<evidence type="ECO:0000256" key="4">
    <source>
        <dbReference type="ARBA" id="ARBA00022771"/>
    </source>
</evidence>
<keyword evidence="9" id="KW-1185">Reference proteome</keyword>
<feature type="region of interest" description="Disordered" evidence="7">
    <location>
        <begin position="825"/>
        <end position="1072"/>
    </location>
</feature>
<feature type="compositionally biased region" description="Low complexity" evidence="7">
    <location>
        <begin position="959"/>
        <end position="973"/>
    </location>
</feature>
<feature type="compositionally biased region" description="Low complexity" evidence="7">
    <location>
        <begin position="1010"/>
        <end position="1060"/>
    </location>
</feature>
<dbReference type="PANTHER" id="PTHR10044:SF139">
    <property type="entry name" value="DEATH-ASSOCIATED INHIBITOR OF APOPTOSIS 2"/>
    <property type="match status" value="1"/>
</dbReference>
<dbReference type="InterPro" id="IPR050784">
    <property type="entry name" value="IAP"/>
</dbReference>
<dbReference type="KEGG" id="cvn:111100858"/>
<evidence type="ECO:0000256" key="1">
    <source>
        <dbReference type="ARBA" id="ARBA00006672"/>
    </source>
</evidence>
<evidence type="ECO:0000256" key="6">
    <source>
        <dbReference type="PROSITE-ProRule" id="PRU00175"/>
    </source>
</evidence>
<dbReference type="RefSeq" id="XP_022288682.1">
    <property type="nucleotide sequence ID" value="XM_022432974.1"/>
</dbReference>
<dbReference type="InterPro" id="IPR001370">
    <property type="entry name" value="BIR_rpt"/>
</dbReference>
<organism evidence="9 13">
    <name type="scientific">Crassostrea virginica</name>
    <name type="common">Eastern oyster</name>
    <dbReference type="NCBI Taxonomy" id="6565"/>
    <lineage>
        <taxon>Eukaryota</taxon>
        <taxon>Metazoa</taxon>
        <taxon>Spiralia</taxon>
        <taxon>Lophotrochozoa</taxon>
        <taxon>Mollusca</taxon>
        <taxon>Bivalvia</taxon>
        <taxon>Autobranchia</taxon>
        <taxon>Pteriomorphia</taxon>
        <taxon>Ostreida</taxon>
        <taxon>Ostreoidea</taxon>
        <taxon>Ostreidae</taxon>
        <taxon>Crassostrea</taxon>
    </lineage>
</organism>
<dbReference type="RefSeq" id="XP_022288683.1">
    <property type="nucleotide sequence ID" value="XM_022432975.1"/>
</dbReference>
<protein>
    <submittedName>
        <fullName evidence="10 11">Uncharacterized protein LOC111100858 isoform X1</fullName>
    </submittedName>
</protein>
<evidence type="ECO:0000256" key="2">
    <source>
        <dbReference type="ARBA" id="ARBA00022703"/>
    </source>
</evidence>
<dbReference type="GeneID" id="111100858"/>
<dbReference type="PROSITE" id="PS50089">
    <property type="entry name" value="ZF_RING_2"/>
    <property type="match status" value="1"/>
</dbReference>
<dbReference type="CDD" id="cd00022">
    <property type="entry name" value="BIR"/>
    <property type="match status" value="2"/>
</dbReference>
<name>A0A8B8AFE9_CRAVI</name>
<dbReference type="OrthoDB" id="2196114at2759"/>
<dbReference type="GO" id="GO:0006915">
    <property type="term" value="P:apoptotic process"/>
    <property type="evidence" value="ECO:0007669"/>
    <property type="project" value="UniProtKB-KW"/>
</dbReference>
<evidence type="ECO:0000256" key="5">
    <source>
        <dbReference type="ARBA" id="ARBA00022833"/>
    </source>
</evidence>